<dbReference type="InterPro" id="IPR036890">
    <property type="entry name" value="HATPase_C_sf"/>
</dbReference>
<keyword evidence="8" id="KW-1133">Transmembrane helix</keyword>
<dbReference type="InterPro" id="IPR003594">
    <property type="entry name" value="HATPase_dom"/>
</dbReference>
<dbReference type="InterPro" id="IPR003661">
    <property type="entry name" value="HisK_dim/P_dom"/>
</dbReference>
<evidence type="ECO:0000256" key="1">
    <source>
        <dbReference type="ARBA" id="ARBA00000085"/>
    </source>
</evidence>
<dbReference type="InterPro" id="IPR005467">
    <property type="entry name" value="His_kinase_dom"/>
</dbReference>
<evidence type="ECO:0000256" key="8">
    <source>
        <dbReference type="SAM" id="Phobius"/>
    </source>
</evidence>
<feature type="transmembrane region" description="Helical" evidence="8">
    <location>
        <begin position="35"/>
        <end position="58"/>
    </location>
</feature>
<dbReference type="CDD" id="cd00075">
    <property type="entry name" value="HATPase"/>
    <property type="match status" value="1"/>
</dbReference>
<evidence type="ECO:0000313" key="11">
    <source>
        <dbReference type="Proteomes" id="UP000512286"/>
    </source>
</evidence>
<dbReference type="EMBL" id="CP059378">
    <property type="protein sequence ID" value="QLY82139.1"/>
    <property type="molecule type" value="Genomic_DNA"/>
</dbReference>
<protein>
    <recommendedName>
        <fullName evidence="3">histidine kinase</fullName>
        <ecNumber evidence="3">2.7.13.3</ecNumber>
    </recommendedName>
</protein>
<dbReference type="SUPFAM" id="SSF47384">
    <property type="entry name" value="Homodimeric domain of signal transducing histidine kinase"/>
    <property type="match status" value="1"/>
</dbReference>
<dbReference type="PRINTS" id="PR00344">
    <property type="entry name" value="BCTRLSENSOR"/>
</dbReference>
<dbReference type="Pfam" id="PF00512">
    <property type="entry name" value="HisKA"/>
    <property type="match status" value="1"/>
</dbReference>
<evidence type="ECO:0000256" key="4">
    <source>
        <dbReference type="ARBA" id="ARBA00022553"/>
    </source>
</evidence>
<name>A0A7D6ZK60_9CLOT</name>
<keyword evidence="5" id="KW-0808">Transferase</keyword>
<dbReference type="CDD" id="cd00082">
    <property type="entry name" value="HisKA"/>
    <property type="match status" value="1"/>
</dbReference>
<dbReference type="SMART" id="SM00388">
    <property type="entry name" value="HisKA"/>
    <property type="match status" value="1"/>
</dbReference>
<feature type="transmembrane region" description="Helical" evidence="8">
    <location>
        <begin position="9"/>
        <end position="29"/>
    </location>
</feature>
<dbReference type="EC" id="2.7.13.3" evidence="3"/>
<dbReference type="Gene3D" id="1.10.287.130">
    <property type="match status" value="1"/>
</dbReference>
<evidence type="ECO:0000256" key="3">
    <source>
        <dbReference type="ARBA" id="ARBA00012438"/>
    </source>
</evidence>
<dbReference type="GO" id="GO:0005886">
    <property type="term" value="C:plasma membrane"/>
    <property type="evidence" value="ECO:0007669"/>
    <property type="project" value="TreeGrafter"/>
</dbReference>
<proteinExistence type="predicted"/>
<dbReference type="InterPro" id="IPR036097">
    <property type="entry name" value="HisK_dim/P_sf"/>
</dbReference>
<dbReference type="PROSITE" id="PS50109">
    <property type="entry name" value="HIS_KIN"/>
    <property type="match status" value="1"/>
</dbReference>
<evidence type="ECO:0000313" key="10">
    <source>
        <dbReference type="EMBL" id="QLY82139.1"/>
    </source>
</evidence>
<evidence type="ECO:0000256" key="2">
    <source>
        <dbReference type="ARBA" id="ARBA00004370"/>
    </source>
</evidence>
<organism evidence="10 11">
    <name type="scientific">Clostridium intestinale</name>
    <dbReference type="NCBI Taxonomy" id="36845"/>
    <lineage>
        <taxon>Bacteria</taxon>
        <taxon>Bacillati</taxon>
        <taxon>Bacillota</taxon>
        <taxon>Clostridia</taxon>
        <taxon>Eubacteriales</taxon>
        <taxon>Clostridiaceae</taxon>
        <taxon>Clostridium</taxon>
    </lineage>
</organism>
<comment type="subcellular location">
    <subcellularLocation>
        <location evidence="2">Membrane</location>
    </subcellularLocation>
</comment>
<keyword evidence="4" id="KW-0597">Phosphoprotein</keyword>
<gene>
    <name evidence="10" type="ORF">HZF06_11290</name>
</gene>
<dbReference type="Proteomes" id="UP000512286">
    <property type="component" value="Chromosome"/>
</dbReference>
<evidence type="ECO:0000256" key="7">
    <source>
        <dbReference type="ARBA" id="ARBA00023012"/>
    </source>
</evidence>
<dbReference type="GO" id="GO:0016036">
    <property type="term" value="P:cellular response to phosphate starvation"/>
    <property type="evidence" value="ECO:0007669"/>
    <property type="project" value="TreeGrafter"/>
</dbReference>
<reference evidence="10 11" key="1">
    <citation type="submission" date="2020-07" db="EMBL/GenBank/DDBJ databases">
        <title>Electron transfer.</title>
        <authorList>
            <person name="Huang L."/>
            <person name="Liu X."/>
            <person name="Zhou S."/>
        </authorList>
    </citation>
    <scope>NUCLEOTIDE SEQUENCE [LARGE SCALE GENOMIC DNA]</scope>
    <source>
        <strain evidence="10 11">Lx1</strain>
    </source>
</reference>
<dbReference type="PANTHER" id="PTHR45453">
    <property type="entry name" value="PHOSPHATE REGULON SENSOR PROTEIN PHOR"/>
    <property type="match status" value="1"/>
</dbReference>
<dbReference type="SMART" id="SM00387">
    <property type="entry name" value="HATPase_c"/>
    <property type="match status" value="1"/>
</dbReference>
<feature type="domain" description="Histidine kinase" evidence="9">
    <location>
        <begin position="127"/>
        <end position="339"/>
    </location>
</feature>
<dbReference type="Gene3D" id="3.30.565.10">
    <property type="entry name" value="Histidine kinase-like ATPase, C-terminal domain"/>
    <property type="match status" value="1"/>
</dbReference>
<dbReference type="GO" id="GO:0000155">
    <property type="term" value="F:phosphorelay sensor kinase activity"/>
    <property type="evidence" value="ECO:0007669"/>
    <property type="project" value="InterPro"/>
</dbReference>
<dbReference type="AlphaFoldDB" id="A0A7D6ZK60"/>
<dbReference type="InterPro" id="IPR050351">
    <property type="entry name" value="BphY/WalK/GraS-like"/>
</dbReference>
<dbReference type="Pfam" id="PF02518">
    <property type="entry name" value="HATPase_c"/>
    <property type="match status" value="1"/>
</dbReference>
<evidence type="ECO:0000256" key="6">
    <source>
        <dbReference type="ARBA" id="ARBA00022777"/>
    </source>
</evidence>
<dbReference type="PANTHER" id="PTHR45453:SF1">
    <property type="entry name" value="PHOSPHATE REGULON SENSOR PROTEIN PHOR"/>
    <property type="match status" value="1"/>
</dbReference>
<keyword evidence="7" id="KW-0902">Two-component regulatory system</keyword>
<dbReference type="GO" id="GO:0004721">
    <property type="term" value="F:phosphoprotein phosphatase activity"/>
    <property type="evidence" value="ECO:0007669"/>
    <property type="project" value="TreeGrafter"/>
</dbReference>
<dbReference type="InterPro" id="IPR004358">
    <property type="entry name" value="Sig_transdc_His_kin-like_C"/>
</dbReference>
<keyword evidence="8" id="KW-0812">Transmembrane</keyword>
<accession>A0A7D6ZK60</accession>
<keyword evidence="6 10" id="KW-0418">Kinase</keyword>
<evidence type="ECO:0000259" key="9">
    <source>
        <dbReference type="PROSITE" id="PS50109"/>
    </source>
</evidence>
<dbReference type="SUPFAM" id="SSF55874">
    <property type="entry name" value="ATPase domain of HSP90 chaperone/DNA topoisomerase II/histidine kinase"/>
    <property type="match status" value="1"/>
</dbReference>
<keyword evidence="8" id="KW-0472">Membrane</keyword>
<evidence type="ECO:0000256" key="5">
    <source>
        <dbReference type="ARBA" id="ARBA00022679"/>
    </source>
</evidence>
<comment type="catalytic activity">
    <reaction evidence="1">
        <text>ATP + protein L-histidine = ADP + protein N-phospho-L-histidine.</text>
        <dbReference type="EC" id="2.7.13.3"/>
    </reaction>
</comment>
<sequence>MKLSIKQKFIIYSLLLISICILFTLYIEVNFHNRVLTLIIFAFLSLIMLSYFLFLLVIRNHIGLILEQLSEMFSSLIDMRQEEVFSTLNDDMLSKLQFQVIKLKEILIAQNKKVKKERDDIKSLISDISHQIKTPVSNLEIYYELLKDPNISKEQKEDFIVNIKSQLRKLNFLMDSMIKMSRLESGIIKLNPKIGNLNETCLTAVKQVYQKAIIKNIKIEFIEKDNINMSYDINWTSEAIFNILDNAVKYTNINGKVVLSIEKYSIYSRIDIKDNGTGLLEEEINNIFKRFYRGENSQKEEGVGLGLYLAREIITKQNGYIKVKSIKGSGTCFSIFLLI</sequence>
<dbReference type="KEGG" id="cint:HZF06_11290"/>